<accession>M1X347</accession>
<proteinExistence type="predicted"/>
<dbReference type="EMBL" id="CAIY01000070">
    <property type="protein sequence ID" value="CCH67945.1"/>
    <property type="molecule type" value="Genomic_DNA"/>
</dbReference>
<dbReference type="CDD" id="cd00143">
    <property type="entry name" value="PP2Cc"/>
    <property type="match status" value="1"/>
</dbReference>
<dbReference type="OrthoDB" id="500607at2"/>
<dbReference type="Pfam" id="PF13672">
    <property type="entry name" value="PP2C_2"/>
    <property type="match status" value="1"/>
</dbReference>
<organism evidence="2 3">
    <name type="scientific">Richelia intracellularis HH01</name>
    <dbReference type="NCBI Taxonomy" id="1165094"/>
    <lineage>
        <taxon>Bacteria</taxon>
        <taxon>Bacillati</taxon>
        <taxon>Cyanobacteriota</taxon>
        <taxon>Cyanophyceae</taxon>
        <taxon>Nostocales</taxon>
        <taxon>Nostocaceae</taxon>
        <taxon>Richelia</taxon>
    </lineage>
</organism>
<dbReference type="PANTHER" id="PTHR13832:SF827">
    <property type="entry name" value="PROTEIN PHOSPHATASE 1L"/>
    <property type="match status" value="1"/>
</dbReference>
<dbReference type="Pfam" id="PF12773">
    <property type="entry name" value="DZR"/>
    <property type="match status" value="1"/>
</dbReference>
<keyword evidence="3" id="KW-1185">Reference proteome</keyword>
<evidence type="ECO:0000313" key="3">
    <source>
        <dbReference type="Proteomes" id="UP000053051"/>
    </source>
</evidence>
<dbReference type="InterPro" id="IPR036457">
    <property type="entry name" value="PPM-type-like_dom_sf"/>
</dbReference>
<dbReference type="SMART" id="SM00332">
    <property type="entry name" value="PP2Cc"/>
    <property type="match status" value="1"/>
</dbReference>
<dbReference type="SMART" id="SM00331">
    <property type="entry name" value="PP2C_SIG"/>
    <property type="match status" value="1"/>
</dbReference>
<name>M1X347_9NOST</name>
<dbReference type="PROSITE" id="PS51746">
    <property type="entry name" value="PPM_2"/>
    <property type="match status" value="1"/>
</dbReference>
<feature type="domain" description="PPM-type phosphatase" evidence="1">
    <location>
        <begin position="388"/>
        <end position="646"/>
    </location>
</feature>
<dbReference type="InterPro" id="IPR001932">
    <property type="entry name" value="PPM-type_phosphatase-like_dom"/>
</dbReference>
<dbReference type="PANTHER" id="PTHR13832">
    <property type="entry name" value="PROTEIN PHOSPHATASE 2C"/>
    <property type="match status" value="1"/>
</dbReference>
<gene>
    <name evidence="2" type="ORF">RINTHH_17900</name>
</gene>
<dbReference type="SUPFAM" id="SSF81606">
    <property type="entry name" value="PP2C-like"/>
    <property type="match status" value="1"/>
</dbReference>
<dbReference type="RefSeq" id="WP_008235107.1">
    <property type="nucleotide sequence ID" value="NZ_CAIY01000070.1"/>
</dbReference>
<dbReference type="InterPro" id="IPR025874">
    <property type="entry name" value="DZR"/>
</dbReference>
<dbReference type="AlphaFoldDB" id="M1X347"/>
<protein>
    <submittedName>
        <fullName evidence="2">Protein serine/threonine phosphatase</fullName>
    </submittedName>
</protein>
<sequence length="656" mass="74279">MLICHECQFENPSNHKFCQNCGSLLSQRLCCECGTNIANNVEKCHECGAVCGAVRIALITKNDLQQDLVGVSLELRTTKVDHSSMICHYLDSQKRYQLLEPLPPLDEISNPEGIHIRVLDCQPNQITPLQAIITNQAQNLSPSSMIDREGIPPLAQAYIAMQSQNYRGTPKIHDAWQQDGIQVILLQYRSHWQSLLTFWQEDSTTSLQRLEYFYQMTIFWEKLAPLNACYSLLELSNFFLDEDKFLSLQRLYIGRKKSTKEFNRQELNKTPSIQDLGELWQNLFRKSQQTKFSSIFDLLADLEQGKIGTIRDIQSRLADLSQKLRENTSEFAGQNIIEENLIHSESITTETVTVLQQDKNNDTRTIANAIYEDLATITTPIELSNLDDAGYTNAGKQRTHNEDCFGIETQISKVELPTSRTIAARGLYILCDGMGGHSSGEVASNLAVNTLKDYFQFHWTEKKIPSREVIYQGVITANQTIYDVNQNDARCGVDRMGTTLVLLIIQDNKVGVAHVGDSRLYRLTRRQGLEQITVDHEVGQREISRGVEPDIAYARPDAYQLTQAIGPRDSTSITPDIKFLEINEDTLFILVSDGLSDNDVLVKHWETHLFPLLTSNANLDIGVKNLIDLANQYNGHDNITAVLVRAKVRLVRRNQS</sequence>
<reference evidence="2 3" key="1">
    <citation type="submission" date="2012-05" db="EMBL/GenBank/DDBJ databases">
        <authorList>
            <person name="Hilton J."/>
        </authorList>
    </citation>
    <scope>NUCLEOTIDE SEQUENCE [LARGE SCALE GENOMIC DNA]</scope>
    <source>
        <strain evidence="2 3">HH01</strain>
    </source>
</reference>
<reference evidence="3" key="2">
    <citation type="submission" date="2016-01" db="EMBL/GenBank/DDBJ databases">
        <title>Diatom-associated endosymboitic cyanobacterium lacks core nitrogen metabolism enzymes.</title>
        <authorList>
            <person name="Hilton J.A."/>
            <person name="Foster R.A."/>
            <person name="Tripp H.J."/>
            <person name="Carter B.J."/>
            <person name="Zehr J.P."/>
            <person name="Villareal T.A."/>
        </authorList>
    </citation>
    <scope>NUCLEOTIDE SEQUENCE [LARGE SCALE GENOMIC DNA]</scope>
    <source>
        <strain evidence="3">HH01</strain>
    </source>
</reference>
<dbReference type="NCBIfam" id="NF011149">
    <property type="entry name" value="PRK14559.1"/>
    <property type="match status" value="1"/>
</dbReference>
<dbReference type="GO" id="GO:0004722">
    <property type="term" value="F:protein serine/threonine phosphatase activity"/>
    <property type="evidence" value="ECO:0007669"/>
    <property type="project" value="InterPro"/>
</dbReference>
<dbReference type="InterPro" id="IPR015655">
    <property type="entry name" value="PP2C"/>
</dbReference>
<dbReference type="Gene3D" id="3.60.40.10">
    <property type="entry name" value="PPM-type phosphatase domain"/>
    <property type="match status" value="1"/>
</dbReference>
<evidence type="ECO:0000259" key="1">
    <source>
        <dbReference type="PROSITE" id="PS51746"/>
    </source>
</evidence>
<comment type="caution">
    <text evidence="2">The sequence shown here is derived from an EMBL/GenBank/DDBJ whole genome shotgun (WGS) entry which is preliminary data.</text>
</comment>
<evidence type="ECO:0000313" key="2">
    <source>
        <dbReference type="EMBL" id="CCH67945.1"/>
    </source>
</evidence>
<dbReference type="Proteomes" id="UP000053051">
    <property type="component" value="Unassembled WGS sequence"/>
</dbReference>
<dbReference type="STRING" id="1165094.RINTHH_17900"/>